<comment type="caution">
    <text evidence="1">The sequence shown here is derived from an EMBL/GenBank/DDBJ whole genome shotgun (WGS) entry which is preliminary data.</text>
</comment>
<organism evidence="1 2">
    <name type="scientific">Salipiger pallidus</name>
    <dbReference type="NCBI Taxonomy" id="1775170"/>
    <lineage>
        <taxon>Bacteria</taxon>
        <taxon>Pseudomonadati</taxon>
        <taxon>Pseudomonadota</taxon>
        <taxon>Alphaproteobacteria</taxon>
        <taxon>Rhodobacterales</taxon>
        <taxon>Roseobacteraceae</taxon>
        <taxon>Salipiger</taxon>
    </lineage>
</organism>
<dbReference type="RefSeq" id="WP_188791515.1">
    <property type="nucleotide sequence ID" value="NZ_BMJV01000007.1"/>
</dbReference>
<dbReference type="Gene3D" id="3.40.50.2300">
    <property type="match status" value="1"/>
</dbReference>
<dbReference type="Proteomes" id="UP000617145">
    <property type="component" value="Unassembled WGS sequence"/>
</dbReference>
<dbReference type="SUPFAM" id="SSF52172">
    <property type="entry name" value="CheY-like"/>
    <property type="match status" value="1"/>
</dbReference>
<name>A0A8J3EIK5_9RHOB</name>
<accession>A0A8J3EIK5</accession>
<dbReference type="InterPro" id="IPR011006">
    <property type="entry name" value="CheY-like_superfamily"/>
</dbReference>
<evidence type="ECO:0000313" key="2">
    <source>
        <dbReference type="Proteomes" id="UP000617145"/>
    </source>
</evidence>
<dbReference type="AlphaFoldDB" id="A0A8J3EIK5"/>
<evidence type="ECO:0008006" key="3">
    <source>
        <dbReference type="Google" id="ProtNLM"/>
    </source>
</evidence>
<evidence type="ECO:0000313" key="1">
    <source>
        <dbReference type="EMBL" id="GGG81878.1"/>
    </source>
</evidence>
<sequence>MANLLKALAHLALVLTARSRNRGATFPAAEREQLQHIFDAASAATCVLDDSDELILANRRTTARALLQGGGFDVALSDIRMPGGRNGIPFADEISTAMPRTAVLLMTGFNGQTQTRIGHFVLSKPLLRILGNAVVLAVRTKKG</sequence>
<dbReference type="EMBL" id="BMJV01000007">
    <property type="protein sequence ID" value="GGG81878.1"/>
    <property type="molecule type" value="Genomic_DNA"/>
</dbReference>
<keyword evidence="2" id="KW-1185">Reference proteome</keyword>
<reference evidence="1" key="1">
    <citation type="journal article" date="2014" name="Int. J. Syst. Evol. Microbiol.">
        <title>Complete genome sequence of Corynebacterium casei LMG S-19264T (=DSM 44701T), isolated from a smear-ripened cheese.</title>
        <authorList>
            <consortium name="US DOE Joint Genome Institute (JGI-PGF)"/>
            <person name="Walter F."/>
            <person name="Albersmeier A."/>
            <person name="Kalinowski J."/>
            <person name="Ruckert C."/>
        </authorList>
    </citation>
    <scope>NUCLEOTIDE SEQUENCE</scope>
    <source>
        <strain evidence="1">CGMCC 1.15762</strain>
    </source>
</reference>
<gene>
    <name evidence="1" type="ORF">GCM10011415_34380</name>
</gene>
<protein>
    <recommendedName>
        <fullName evidence="3">Response regulator receiver domain-containing protein</fullName>
    </recommendedName>
</protein>
<reference evidence="1" key="2">
    <citation type="submission" date="2020-09" db="EMBL/GenBank/DDBJ databases">
        <authorList>
            <person name="Sun Q."/>
            <person name="Zhou Y."/>
        </authorList>
    </citation>
    <scope>NUCLEOTIDE SEQUENCE</scope>
    <source>
        <strain evidence="1">CGMCC 1.15762</strain>
    </source>
</reference>
<proteinExistence type="predicted"/>